<dbReference type="Pfam" id="PF00106">
    <property type="entry name" value="adh_short"/>
    <property type="match status" value="1"/>
</dbReference>
<proteinExistence type="inferred from homology"/>
<dbReference type="PRINTS" id="PR00081">
    <property type="entry name" value="GDHRDH"/>
</dbReference>
<dbReference type="AlphaFoldDB" id="W4KPL4"/>
<evidence type="ECO:0000256" key="1">
    <source>
        <dbReference type="ARBA" id="ARBA00006484"/>
    </source>
</evidence>
<comment type="similarity">
    <text evidence="1">Belongs to the short-chain dehydrogenases/reductases (SDR) family.</text>
</comment>
<name>W4KPL4_HETIT</name>
<dbReference type="GO" id="GO:0016614">
    <property type="term" value="F:oxidoreductase activity, acting on CH-OH group of donors"/>
    <property type="evidence" value="ECO:0007669"/>
    <property type="project" value="UniProtKB-ARBA"/>
</dbReference>
<organism evidence="4 5">
    <name type="scientific">Heterobasidion irregulare (strain TC 32-1)</name>
    <dbReference type="NCBI Taxonomy" id="747525"/>
    <lineage>
        <taxon>Eukaryota</taxon>
        <taxon>Fungi</taxon>
        <taxon>Dikarya</taxon>
        <taxon>Basidiomycota</taxon>
        <taxon>Agaricomycotina</taxon>
        <taxon>Agaricomycetes</taxon>
        <taxon>Russulales</taxon>
        <taxon>Bondarzewiaceae</taxon>
        <taxon>Heterobasidion</taxon>
        <taxon>Heterobasidion annosum species complex</taxon>
    </lineage>
</organism>
<keyword evidence="3" id="KW-0560">Oxidoreductase</keyword>
<dbReference type="InterPro" id="IPR002347">
    <property type="entry name" value="SDR_fam"/>
</dbReference>
<evidence type="ECO:0000256" key="2">
    <source>
        <dbReference type="ARBA" id="ARBA00022857"/>
    </source>
</evidence>
<dbReference type="FunCoup" id="W4KPL4">
    <property type="interactions" value="2"/>
</dbReference>
<accession>W4KPL4</accession>
<dbReference type="PROSITE" id="PS00061">
    <property type="entry name" value="ADH_SHORT"/>
    <property type="match status" value="1"/>
</dbReference>
<sequence length="251" mass="27102">MSQIPKQFERGFKFPVQDQDLPDLQAELDPEPISDITADGKHYKAAGKLEGEKALVTGADSGIGRAVAILFGKKKDIARTVQMIEEKTNDVRKVVTVESDLTSEDNCKALVAKHIQAHEGTLDTLLLTPTSMPFSIVKHAILHMPSGSSITFNASINFAKGHPKLVDYTATKGAIVGFMRALSNQIVAERGIRVNAVAPGPIWTPLIVTTMTKDSKEQPIEIAMFFVFLSSADSSYMSGQVLHPNGGTVIA</sequence>
<evidence type="ECO:0000256" key="3">
    <source>
        <dbReference type="ARBA" id="ARBA00023002"/>
    </source>
</evidence>
<dbReference type="Proteomes" id="UP000030671">
    <property type="component" value="Unassembled WGS sequence"/>
</dbReference>
<dbReference type="STRING" id="747525.W4KPL4"/>
<keyword evidence="5" id="KW-1185">Reference proteome</keyword>
<dbReference type="PANTHER" id="PTHR48107:SF26">
    <property type="entry name" value="OXIDOREDUCTASE, SHORT-CHAIN DEHYDROGENASE_REDUCTASE FAMILY (AFU_ORTHOLOGUE AFUA_4G05870)"/>
    <property type="match status" value="1"/>
</dbReference>
<dbReference type="GeneID" id="20673104"/>
<dbReference type="eggNOG" id="KOG0725">
    <property type="taxonomic scope" value="Eukaryota"/>
</dbReference>
<dbReference type="HOGENOM" id="CLU_010194_4_3_1"/>
<evidence type="ECO:0000313" key="4">
    <source>
        <dbReference type="EMBL" id="ETW86996.1"/>
    </source>
</evidence>
<evidence type="ECO:0000313" key="5">
    <source>
        <dbReference type="Proteomes" id="UP000030671"/>
    </source>
</evidence>
<dbReference type="InterPro" id="IPR020904">
    <property type="entry name" value="Sc_DH/Rdtase_CS"/>
</dbReference>
<dbReference type="SUPFAM" id="SSF51735">
    <property type="entry name" value="NAD(P)-binding Rossmann-fold domains"/>
    <property type="match status" value="1"/>
</dbReference>
<dbReference type="EMBL" id="KI925454">
    <property type="protein sequence ID" value="ETW86996.1"/>
    <property type="molecule type" value="Genomic_DNA"/>
</dbReference>
<dbReference type="KEGG" id="hir:HETIRDRAFT_413346"/>
<dbReference type="InterPro" id="IPR036291">
    <property type="entry name" value="NAD(P)-bd_dom_sf"/>
</dbReference>
<dbReference type="RefSeq" id="XP_009540952.1">
    <property type="nucleotide sequence ID" value="XM_009542657.1"/>
</dbReference>
<protein>
    <recommendedName>
        <fullName evidence="6">NAD(P)-binding protein</fullName>
    </recommendedName>
</protein>
<dbReference type="Gene3D" id="3.40.50.720">
    <property type="entry name" value="NAD(P)-binding Rossmann-like Domain"/>
    <property type="match status" value="2"/>
</dbReference>
<gene>
    <name evidence="4" type="ORF">HETIRDRAFT_413346</name>
</gene>
<evidence type="ECO:0008006" key="6">
    <source>
        <dbReference type="Google" id="ProtNLM"/>
    </source>
</evidence>
<dbReference type="Pfam" id="PF13561">
    <property type="entry name" value="adh_short_C2"/>
    <property type="match status" value="1"/>
</dbReference>
<keyword evidence="2" id="KW-0521">NADP</keyword>
<dbReference type="PANTHER" id="PTHR48107">
    <property type="entry name" value="NADPH-DEPENDENT ALDEHYDE REDUCTASE-LIKE PROTEIN, CHLOROPLASTIC-RELATED"/>
    <property type="match status" value="1"/>
</dbReference>
<dbReference type="OrthoDB" id="1393670at2759"/>
<dbReference type="InParanoid" id="W4KPL4"/>
<reference evidence="4 5" key="1">
    <citation type="journal article" date="2012" name="New Phytol.">
        <title>Insight into trade-off between wood decay and parasitism from the genome of a fungal forest pathogen.</title>
        <authorList>
            <person name="Olson A."/>
            <person name="Aerts A."/>
            <person name="Asiegbu F."/>
            <person name="Belbahri L."/>
            <person name="Bouzid O."/>
            <person name="Broberg A."/>
            <person name="Canback B."/>
            <person name="Coutinho P.M."/>
            <person name="Cullen D."/>
            <person name="Dalman K."/>
            <person name="Deflorio G."/>
            <person name="van Diepen L.T."/>
            <person name="Dunand C."/>
            <person name="Duplessis S."/>
            <person name="Durling M."/>
            <person name="Gonthier P."/>
            <person name="Grimwood J."/>
            <person name="Fossdal C.G."/>
            <person name="Hansson D."/>
            <person name="Henrissat B."/>
            <person name="Hietala A."/>
            <person name="Himmelstrand K."/>
            <person name="Hoffmeister D."/>
            <person name="Hogberg N."/>
            <person name="James T.Y."/>
            <person name="Karlsson M."/>
            <person name="Kohler A."/>
            <person name="Kues U."/>
            <person name="Lee Y.H."/>
            <person name="Lin Y.C."/>
            <person name="Lind M."/>
            <person name="Lindquist E."/>
            <person name="Lombard V."/>
            <person name="Lucas S."/>
            <person name="Lunden K."/>
            <person name="Morin E."/>
            <person name="Murat C."/>
            <person name="Park J."/>
            <person name="Raffaello T."/>
            <person name="Rouze P."/>
            <person name="Salamov A."/>
            <person name="Schmutz J."/>
            <person name="Solheim H."/>
            <person name="Stahlberg J."/>
            <person name="Velez H."/>
            <person name="de Vries R.P."/>
            <person name="Wiebenga A."/>
            <person name="Woodward S."/>
            <person name="Yakovlev I."/>
            <person name="Garbelotto M."/>
            <person name="Martin F."/>
            <person name="Grigoriev I.V."/>
            <person name="Stenlid J."/>
        </authorList>
    </citation>
    <scope>NUCLEOTIDE SEQUENCE [LARGE SCALE GENOMIC DNA]</scope>
    <source>
        <strain evidence="4 5">TC 32-1</strain>
    </source>
</reference>